<gene>
    <name evidence="2" type="ORF">LX69_02264</name>
</gene>
<reference evidence="2 3" key="1">
    <citation type="submission" date="2018-06" db="EMBL/GenBank/DDBJ databases">
        <title>Genomic Encyclopedia of Archaeal and Bacterial Type Strains, Phase II (KMG-II): from individual species to whole genera.</title>
        <authorList>
            <person name="Goeker M."/>
        </authorList>
    </citation>
    <scope>NUCLEOTIDE SEQUENCE [LARGE SCALE GENOMIC DNA]</scope>
    <source>
        <strain evidence="2 3">DSM 6779</strain>
    </source>
</reference>
<dbReference type="EMBL" id="QKZK01000017">
    <property type="protein sequence ID" value="PZX15176.1"/>
    <property type="molecule type" value="Genomic_DNA"/>
</dbReference>
<keyword evidence="1" id="KW-0732">Signal</keyword>
<evidence type="ECO:0000313" key="3">
    <source>
        <dbReference type="Proteomes" id="UP000249239"/>
    </source>
</evidence>
<dbReference type="Proteomes" id="UP000249239">
    <property type="component" value="Unassembled WGS sequence"/>
</dbReference>
<dbReference type="Gene3D" id="2.40.160.40">
    <property type="entry name" value="monomeric porin ompg"/>
    <property type="match status" value="1"/>
</dbReference>
<dbReference type="InterPro" id="IPR019619">
    <property type="entry name" value="DUF2490"/>
</dbReference>
<organism evidence="2 3">
    <name type="scientific">Breznakibacter xylanolyticus</name>
    <dbReference type="NCBI Taxonomy" id="990"/>
    <lineage>
        <taxon>Bacteria</taxon>
        <taxon>Pseudomonadati</taxon>
        <taxon>Bacteroidota</taxon>
        <taxon>Bacteroidia</taxon>
        <taxon>Marinilabiliales</taxon>
        <taxon>Marinilabiliaceae</taxon>
        <taxon>Breznakibacter</taxon>
    </lineage>
</organism>
<dbReference type="Pfam" id="PF10677">
    <property type="entry name" value="DUF2490"/>
    <property type="match status" value="1"/>
</dbReference>
<dbReference type="InterPro" id="IPR053713">
    <property type="entry name" value="Bact_OM_Channel_sf"/>
</dbReference>
<name>A0A2W7NPL0_9BACT</name>
<keyword evidence="3" id="KW-1185">Reference proteome</keyword>
<dbReference type="AlphaFoldDB" id="A0A2W7NPL0"/>
<protein>
    <submittedName>
        <fullName evidence="2">Uncharacterized protein DUF2490</fullName>
    </submittedName>
</protein>
<proteinExistence type="predicted"/>
<evidence type="ECO:0000256" key="1">
    <source>
        <dbReference type="ARBA" id="ARBA00022729"/>
    </source>
</evidence>
<evidence type="ECO:0000313" key="2">
    <source>
        <dbReference type="EMBL" id="PZX15176.1"/>
    </source>
</evidence>
<accession>A0A2W7NPL0</accession>
<sequence>MVMTIKTWTTIVILMMMMMPATWSQSADFGIWAGIDGEKKLTKRLNAEMNLQARTYDNASSLALWLAETGLNWEANKYIDFSLMYRYIADHSDDDGVESKHRVYGDVKGQIEISRLKLSSRIRYQHQYNQTKQNGTKEKLRNKWELKYNIKECPLTPFASAEWFAPLGDARFDIEAWRYMAGVTWKINKKQALEAAWLGERENGESINLNALSVSWKQKF</sequence>
<comment type="caution">
    <text evidence="2">The sequence shown here is derived from an EMBL/GenBank/DDBJ whole genome shotgun (WGS) entry which is preliminary data.</text>
</comment>